<dbReference type="AlphaFoldDB" id="D0WBA2"/>
<evidence type="ECO:0000313" key="1">
    <source>
        <dbReference type="EMBL" id="EEZ75158.1"/>
    </source>
</evidence>
<proteinExistence type="predicted"/>
<name>D0WBA2_NEILA</name>
<comment type="caution">
    <text evidence="1">The sequence shown here is derived from an EMBL/GenBank/DDBJ whole genome shotgun (WGS) entry which is preliminary data.</text>
</comment>
<reference evidence="1 2" key="1">
    <citation type="submission" date="2009-10" db="EMBL/GenBank/DDBJ databases">
        <authorList>
            <person name="Weinstock G."/>
            <person name="Sodergren E."/>
            <person name="Clifton S."/>
            <person name="Fulton L."/>
            <person name="Fulton B."/>
            <person name="Courtney L."/>
            <person name="Fronick C."/>
            <person name="Harrison M."/>
            <person name="Strong C."/>
            <person name="Farmer C."/>
            <person name="Delahaunty K."/>
            <person name="Markovic C."/>
            <person name="Hall O."/>
            <person name="Minx P."/>
            <person name="Tomlinson C."/>
            <person name="Mitreva M."/>
            <person name="Nelson J."/>
            <person name="Hou S."/>
            <person name="Wollam A."/>
            <person name="Pepin K.H."/>
            <person name="Johnson M."/>
            <person name="Bhonagiri V."/>
            <person name="Nash W.E."/>
            <person name="Warren W."/>
            <person name="Chinwalla A."/>
            <person name="Mardis E.R."/>
            <person name="Wilson R.K."/>
        </authorList>
    </citation>
    <scope>NUCLEOTIDE SEQUENCE [LARGE SCALE GENOMIC DNA]</scope>
    <source>
        <strain evidence="1 2">ATCC 23970</strain>
    </source>
</reference>
<protein>
    <submittedName>
        <fullName evidence="1">Uncharacterized protein</fullName>
    </submittedName>
</protein>
<evidence type="ECO:0000313" key="2">
    <source>
        <dbReference type="Proteomes" id="UP000003843"/>
    </source>
</evidence>
<organism evidence="1 2">
    <name type="scientific">Neisseria lactamica ATCC 23970</name>
    <dbReference type="NCBI Taxonomy" id="546265"/>
    <lineage>
        <taxon>Bacteria</taxon>
        <taxon>Pseudomonadati</taxon>
        <taxon>Pseudomonadota</taxon>
        <taxon>Betaproteobacteria</taxon>
        <taxon>Neisseriales</taxon>
        <taxon>Neisseriaceae</taxon>
        <taxon>Neisseria</taxon>
    </lineage>
</organism>
<dbReference type="Proteomes" id="UP000003843">
    <property type="component" value="Unassembled WGS sequence"/>
</dbReference>
<sequence length="147" mass="15985">MVGTADFAPQLVVEYQVSRDIAYAFVAQLFLNIKQVFLIENGVAAACPIQIAIERAVTHFAVAFKLGRPAVIAAEGFEGGKRGNEFHRGGGIDGDIRAMVDDDPAAAEFLDIYGDFVLRNAARIERVCGEGGEKQQQKGRCFGEIHR</sequence>
<dbReference type="EMBL" id="ACEQ02000022">
    <property type="protein sequence ID" value="EEZ75158.1"/>
    <property type="molecule type" value="Genomic_DNA"/>
</dbReference>
<gene>
    <name evidence="1" type="ORF">NEILACOT_04827</name>
</gene>
<accession>D0WBA2</accession>